<organism evidence="16">
    <name type="scientific">Trypanosoma congolense (strain IL3000)</name>
    <dbReference type="NCBI Taxonomy" id="1068625"/>
    <lineage>
        <taxon>Eukaryota</taxon>
        <taxon>Discoba</taxon>
        <taxon>Euglenozoa</taxon>
        <taxon>Kinetoplastea</taxon>
        <taxon>Metakinetoplastina</taxon>
        <taxon>Trypanosomatida</taxon>
        <taxon>Trypanosomatidae</taxon>
        <taxon>Trypanosoma</taxon>
        <taxon>Nannomonas</taxon>
    </lineage>
</organism>
<dbReference type="PROSITE" id="PS50011">
    <property type="entry name" value="PROTEIN_KINASE_DOM"/>
    <property type="match status" value="1"/>
</dbReference>
<feature type="region of interest" description="Disordered" evidence="14">
    <location>
        <begin position="396"/>
        <end position="427"/>
    </location>
</feature>
<dbReference type="InterPro" id="IPR000719">
    <property type="entry name" value="Prot_kinase_dom"/>
</dbReference>
<feature type="region of interest" description="Disordered" evidence="14">
    <location>
        <begin position="599"/>
        <end position="630"/>
    </location>
</feature>
<evidence type="ECO:0000256" key="2">
    <source>
        <dbReference type="ARBA" id="ARBA00010886"/>
    </source>
</evidence>
<dbReference type="PANTHER" id="PTHR44899">
    <property type="entry name" value="CAMK FAMILY PROTEIN KINASE"/>
    <property type="match status" value="1"/>
</dbReference>
<proteinExistence type="inferred from homology"/>
<evidence type="ECO:0000259" key="15">
    <source>
        <dbReference type="PROSITE" id="PS50011"/>
    </source>
</evidence>
<keyword evidence="9 13" id="KW-0067">ATP-binding</keyword>
<feature type="region of interest" description="Disordered" evidence="14">
    <location>
        <begin position="884"/>
        <end position="916"/>
    </location>
</feature>
<feature type="binding site" evidence="13">
    <location>
        <position position="58"/>
    </location>
    <ligand>
        <name>ATP</name>
        <dbReference type="ChEBI" id="CHEBI:30616"/>
    </ligand>
</feature>
<dbReference type="EMBL" id="HE575318">
    <property type="protein sequence ID" value="CCC90583.1"/>
    <property type="molecule type" value="Genomic_DNA"/>
</dbReference>
<comment type="similarity">
    <text evidence="2">Belongs to the protein kinase superfamily. NEK Ser/Thr protein kinase family. NIMA subfamily.</text>
</comment>
<keyword evidence="10" id="KW-0460">Magnesium</keyword>
<dbReference type="SUPFAM" id="SSF56112">
    <property type="entry name" value="Protein kinase-like (PK-like)"/>
    <property type="match status" value="1"/>
</dbReference>
<keyword evidence="5" id="KW-0808">Transferase</keyword>
<evidence type="ECO:0000256" key="9">
    <source>
        <dbReference type="ARBA" id="ARBA00022840"/>
    </source>
</evidence>
<dbReference type="SMART" id="SM00220">
    <property type="entry name" value="S_TKc"/>
    <property type="match status" value="1"/>
</dbReference>
<comment type="cofactor">
    <cofactor evidence="1">
        <name>Mg(2+)</name>
        <dbReference type="ChEBI" id="CHEBI:18420"/>
    </cofactor>
</comment>
<dbReference type="Pfam" id="PF00069">
    <property type="entry name" value="Pkinase"/>
    <property type="match status" value="1"/>
</dbReference>
<feature type="region of interest" description="Disordered" evidence="14">
    <location>
        <begin position="658"/>
        <end position="693"/>
    </location>
</feature>
<dbReference type="CDD" id="cd08215">
    <property type="entry name" value="STKc_Nek"/>
    <property type="match status" value="1"/>
</dbReference>
<accession>G0ULS1</accession>
<evidence type="ECO:0000256" key="12">
    <source>
        <dbReference type="ARBA" id="ARBA00048679"/>
    </source>
</evidence>
<comment type="catalytic activity">
    <reaction evidence="12">
        <text>L-seryl-[protein] + ATP = O-phospho-L-seryl-[protein] + ADP + H(+)</text>
        <dbReference type="Rhea" id="RHEA:17989"/>
        <dbReference type="Rhea" id="RHEA-COMP:9863"/>
        <dbReference type="Rhea" id="RHEA-COMP:11604"/>
        <dbReference type="ChEBI" id="CHEBI:15378"/>
        <dbReference type="ChEBI" id="CHEBI:29999"/>
        <dbReference type="ChEBI" id="CHEBI:30616"/>
        <dbReference type="ChEBI" id="CHEBI:83421"/>
        <dbReference type="ChEBI" id="CHEBI:456216"/>
        <dbReference type="EC" id="2.7.11.1"/>
    </reaction>
</comment>
<dbReference type="InterPro" id="IPR008271">
    <property type="entry name" value="Ser/Thr_kinase_AS"/>
</dbReference>
<feature type="compositionally biased region" description="Polar residues" evidence="14">
    <location>
        <begin position="675"/>
        <end position="685"/>
    </location>
</feature>
<protein>
    <recommendedName>
        <fullName evidence="3">non-specific serine/threonine protein kinase</fullName>
        <ecNumber evidence="3">2.7.11.1</ecNumber>
    </recommendedName>
</protein>
<dbReference type="PANTHER" id="PTHR44899:SF3">
    <property type="entry name" value="SERINE_THREONINE-PROTEIN KINASE NEK1"/>
    <property type="match status" value="1"/>
</dbReference>
<evidence type="ECO:0000256" key="13">
    <source>
        <dbReference type="PROSITE-ProRule" id="PRU10141"/>
    </source>
</evidence>
<evidence type="ECO:0000256" key="3">
    <source>
        <dbReference type="ARBA" id="ARBA00012513"/>
    </source>
</evidence>
<dbReference type="FunFam" id="1.10.510.10:FF:000172">
    <property type="entry name" value="serine/threonine-protein kinase Nek1 isoform X1"/>
    <property type="match status" value="1"/>
</dbReference>
<evidence type="ECO:0000256" key="10">
    <source>
        <dbReference type="ARBA" id="ARBA00022842"/>
    </source>
</evidence>
<evidence type="ECO:0000256" key="5">
    <source>
        <dbReference type="ARBA" id="ARBA00022679"/>
    </source>
</evidence>
<feature type="domain" description="Protein kinase" evidence="15">
    <location>
        <begin position="29"/>
        <end position="294"/>
    </location>
</feature>
<feature type="region of interest" description="Disordered" evidence="14">
    <location>
        <begin position="469"/>
        <end position="493"/>
    </location>
</feature>
<keyword evidence="4" id="KW-0723">Serine/threonine-protein kinase</keyword>
<dbReference type="GO" id="GO:0005524">
    <property type="term" value="F:ATP binding"/>
    <property type="evidence" value="ECO:0007669"/>
    <property type="project" value="UniProtKB-UniRule"/>
</dbReference>
<evidence type="ECO:0000256" key="7">
    <source>
        <dbReference type="ARBA" id="ARBA00022741"/>
    </source>
</evidence>
<dbReference type="VEuPathDB" id="TriTrypDB:TcIL3000_5_3020"/>
<dbReference type="GO" id="GO:0004674">
    <property type="term" value="F:protein serine/threonine kinase activity"/>
    <property type="evidence" value="ECO:0007669"/>
    <property type="project" value="UniProtKB-KW"/>
</dbReference>
<evidence type="ECO:0000256" key="1">
    <source>
        <dbReference type="ARBA" id="ARBA00001946"/>
    </source>
</evidence>
<gene>
    <name evidence="16" type="ORF">TCIL3000_5_3020</name>
</gene>
<keyword evidence="8" id="KW-0418">Kinase</keyword>
<name>G0ULS1_TRYCI</name>
<evidence type="ECO:0000256" key="11">
    <source>
        <dbReference type="ARBA" id="ARBA00047899"/>
    </source>
</evidence>
<evidence type="ECO:0000256" key="6">
    <source>
        <dbReference type="ARBA" id="ARBA00022723"/>
    </source>
</evidence>
<feature type="region of interest" description="Disordered" evidence="14">
    <location>
        <begin position="521"/>
        <end position="542"/>
    </location>
</feature>
<evidence type="ECO:0000313" key="16">
    <source>
        <dbReference type="EMBL" id="CCC90583.1"/>
    </source>
</evidence>
<dbReference type="PROSITE" id="PS00108">
    <property type="entry name" value="PROTEIN_KINASE_ST"/>
    <property type="match status" value="1"/>
</dbReference>
<dbReference type="InterPro" id="IPR011009">
    <property type="entry name" value="Kinase-like_dom_sf"/>
</dbReference>
<keyword evidence="7 13" id="KW-0547">Nucleotide-binding</keyword>
<reference evidence="16" key="1">
    <citation type="journal article" date="2012" name="Proc. Natl. Acad. Sci. U.S.A.">
        <title>Antigenic diversity is generated by distinct evolutionary mechanisms in African trypanosome species.</title>
        <authorList>
            <person name="Jackson A.P."/>
            <person name="Berry A."/>
            <person name="Aslett M."/>
            <person name="Allison H.C."/>
            <person name="Burton P."/>
            <person name="Vavrova-Anderson J."/>
            <person name="Brown R."/>
            <person name="Browne H."/>
            <person name="Corton N."/>
            <person name="Hauser H."/>
            <person name="Gamble J."/>
            <person name="Gilderthorp R."/>
            <person name="Marcello L."/>
            <person name="McQuillan J."/>
            <person name="Otto T.D."/>
            <person name="Quail M.A."/>
            <person name="Sanders M.J."/>
            <person name="van Tonder A."/>
            <person name="Ginger M.L."/>
            <person name="Field M.C."/>
            <person name="Barry J.D."/>
            <person name="Hertz-Fowler C."/>
            <person name="Berriman M."/>
        </authorList>
    </citation>
    <scope>NUCLEOTIDE SEQUENCE</scope>
    <source>
        <strain evidence="16">IL3000</strain>
    </source>
</reference>
<dbReference type="InterPro" id="IPR001245">
    <property type="entry name" value="Ser-Thr/Tyr_kinase_cat_dom"/>
</dbReference>
<evidence type="ECO:0000256" key="8">
    <source>
        <dbReference type="ARBA" id="ARBA00022777"/>
    </source>
</evidence>
<dbReference type="InterPro" id="IPR051131">
    <property type="entry name" value="NEK_Ser/Thr_kinase_NIMA"/>
</dbReference>
<evidence type="ECO:0000256" key="14">
    <source>
        <dbReference type="SAM" id="MobiDB-lite"/>
    </source>
</evidence>
<feature type="compositionally biased region" description="Basic and acidic residues" evidence="14">
    <location>
        <begin position="599"/>
        <end position="614"/>
    </location>
</feature>
<dbReference type="InterPro" id="IPR017441">
    <property type="entry name" value="Protein_kinase_ATP_BS"/>
</dbReference>
<dbReference type="PROSITE" id="PS00107">
    <property type="entry name" value="PROTEIN_KINASE_ATP"/>
    <property type="match status" value="1"/>
</dbReference>
<dbReference type="EC" id="2.7.11.1" evidence="3"/>
<evidence type="ECO:0000256" key="4">
    <source>
        <dbReference type="ARBA" id="ARBA00022527"/>
    </source>
</evidence>
<dbReference type="PRINTS" id="PR00109">
    <property type="entry name" value="TYRKINASE"/>
</dbReference>
<dbReference type="AlphaFoldDB" id="G0ULS1"/>
<keyword evidence="6" id="KW-0479">Metal-binding</keyword>
<dbReference type="GO" id="GO:0046872">
    <property type="term" value="F:metal ion binding"/>
    <property type="evidence" value="ECO:0007669"/>
    <property type="project" value="UniProtKB-KW"/>
</dbReference>
<sequence length="999" mass="108731">MNALDELNARLGIGPSLPKLPIALQGSGYEAERLLGKGSFGNAYLVRHRGRGKHYVVKHVNMSNMTPRQRKDAHREIIVLQQLNYPNIIRYVEFFEEFPHLYIVMEYADGGDVYTHLKNLKKSMWALGSGRAAGLTEEQVICLFVQTTMAVKYMHDRRLLHRDIKSQNVFLTQDHVVKLGDFGISTVLMSTVAMAKTMCGTPCYFSPELCLGKPYNNKSDVWALGVLLYELCTTGRLPFEANTMNKLMDEICNREPRRIPSNFSDELWQLILWMLKKDPRQRPDAEQILRTPVLVRAIPGVVKKMSELGSDYENQYKCLLTSDVKPPPIVKNRLNVLPVRPPAQLNAGKAADKGPDADLTGVSSPSLGILGRLELLRKQNGDYPFIRMGDGWPKQGLESPAGSPRVQAPQPMVRKIPPNVSRLPKPDEQLKSGALARLSPDCREKGGVVPHQSEGPCDKAVDVVNADERHDAVGTPTGKKGTKDNVDTPSAQKRPVLNHSFGRVPLQELFLMYDASKKRLAEKREKQQKEESSSESKRLEVGAKDLLPPVPQRNIQGCPRAVLGGAKPERVSAAEHQEVAARCSIDPSQIKGVGMNKCDAGREAEGEPPHEVVLDHGGGSRSVKAEDEPSGDLARVLREMTEHFEHVKAVASCAESRRSTSVAHSSPKHLVVTPGGSSAQETTELTPEDECGQDFPDAMGTTLDVQELRRQSVPPVHILVGKAKGCGAEERVPLFIEQYDVAVPDCAMIVSHPVDKVCEQAYGEGGVKNIDDNLTRVPNLSSGETGVPSAAVVTGGNVAHGSADLLFTGSCLCSSVYFQGQTSYIFGSFVCNCVVCARFSGSVTGVEWMHLPDVPFELLFAEGTRPPVGEAGLPSSQSSVAGTGAAAAQALSKPEPLPTGDVNPRSAMDGDGYRSPPSVRLPPHLSKFALEVPMRDENGVEQRALYNTYYCGKCGSTVAMEHGSVEGSVIAKAALSPESLTLLEMFQQTVPLDEAVVES</sequence>
<dbReference type="FunFam" id="3.30.200.20:FF:000097">
    <property type="entry name" value="Probable serine/threonine-protein kinase nek1"/>
    <property type="match status" value="1"/>
</dbReference>
<dbReference type="Gene3D" id="1.10.510.10">
    <property type="entry name" value="Transferase(Phosphotransferase) domain 1"/>
    <property type="match status" value="1"/>
</dbReference>
<comment type="catalytic activity">
    <reaction evidence="11">
        <text>L-threonyl-[protein] + ATP = O-phospho-L-threonyl-[protein] + ADP + H(+)</text>
        <dbReference type="Rhea" id="RHEA:46608"/>
        <dbReference type="Rhea" id="RHEA-COMP:11060"/>
        <dbReference type="Rhea" id="RHEA-COMP:11605"/>
        <dbReference type="ChEBI" id="CHEBI:15378"/>
        <dbReference type="ChEBI" id="CHEBI:30013"/>
        <dbReference type="ChEBI" id="CHEBI:30616"/>
        <dbReference type="ChEBI" id="CHEBI:61977"/>
        <dbReference type="ChEBI" id="CHEBI:456216"/>
        <dbReference type="EC" id="2.7.11.1"/>
    </reaction>
</comment>